<dbReference type="AlphaFoldDB" id="F4Q5N6"/>
<name>F4Q5N6_CACFS</name>
<evidence type="ECO:0000313" key="2">
    <source>
        <dbReference type="Proteomes" id="UP000007797"/>
    </source>
</evidence>
<reference evidence="2" key="1">
    <citation type="journal article" date="2011" name="Genome Res.">
        <title>Phylogeny-wide analysis of social amoeba genomes highlights ancient origins for complex intercellular communication.</title>
        <authorList>
            <person name="Heidel A.J."/>
            <person name="Lawal H.M."/>
            <person name="Felder M."/>
            <person name="Schilde C."/>
            <person name="Helps N.R."/>
            <person name="Tunggal B."/>
            <person name="Rivero F."/>
            <person name="John U."/>
            <person name="Schleicher M."/>
            <person name="Eichinger L."/>
            <person name="Platzer M."/>
            <person name="Noegel A.A."/>
            <person name="Schaap P."/>
            <person name="Gloeckner G."/>
        </authorList>
    </citation>
    <scope>NUCLEOTIDE SEQUENCE [LARGE SCALE GENOMIC DNA]</scope>
    <source>
        <strain evidence="2">SH3</strain>
    </source>
</reference>
<keyword evidence="2" id="KW-1185">Reference proteome</keyword>
<dbReference type="KEGG" id="dfa:DFA_08288"/>
<sequence>MCSGNSSNSRWDGWTDGRMEYRQKLNIINN</sequence>
<evidence type="ECO:0000313" key="1">
    <source>
        <dbReference type="EMBL" id="EGG17295.1"/>
    </source>
</evidence>
<dbReference type="EMBL" id="GL883021">
    <property type="protein sequence ID" value="EGG17295.1"/>
    <property type="molecule type" value="Genomic_DNA"/>
</dbReference>
<dbReference type="Proteomes" id="UP000007797">
    <property type="component" value="Unassembled WGS sequence"/>
</dbReference>
<accession>F4Q5N6</accession>
<protein>
    <submittedName>
        <fullName evidence="1">Uncharacterized protein</fullName>
    </submittedName>
</protein>
<proteinExistence type="predicted"/>
<dbReference type="RefSeq" id="XP_004355779.1">
    <property type="nucleotide sequence ID" value="XM_004355726.1"/>
</dbReference>
<gene>
    <name evidence="1" type="ORF">DFA_08288</name>
</gene>
<organism evidence="1 2">
    <name type="scientific">Cavenderia fasciculata</name>
    <name type="common">Slime mold</name>
    <name type="synonym">Dictyostelium fasciculatum</name>
    <dbReference type="NCBI Taxonomy" id="261658"/>
    <lineage>
        <taxon>Eukaryota</taxon>
        <taxon>Amoebozoa</taxon>
        <taxon>Evosea</taxon>
        <taxon>Eumycetozoa</taxon>
        <taxon>Dictyostelia</taxon>
        <taxon>Acytosteliales</taxon>
        <taxon>Cavenderiaceae</taxon>
        <taxon>Cavenderia</taxon>
    </lineage>
</organism>
<dbReference type="GeneID" id="14869069"/>